<organism evidence="3 4">
    <name type="scientific">Arachidicoccus ginsenosidivorans</name>
    <dbReference type="NCBI Taxonomy" id="496057"/>
    <lineage>
        <taxon>Bacteria</taxon>
        <taxon>Pseudomonadati</taxon>
        <taxon>Bacteroidota</taxon>
        <taxon>Chitinophagia</taxon>
        <taxon>Chitinophagales</taxon>
        <taxon>Chitinophagaceae</taxon>
        <taxon>Arachidicoccus</taxon>
    </lineage>
</organism>
<feature type="domain" description="DUF3823" evidence="2">
    <location>
        <begin position="119"/>
        <end position="221"/>
    </location>
</feature>
<dbReference type="Pfam" id="PF12866">
    <property type="entry name" value="DUF3823"/>
    <property type="match status" value="1"/>
</dbReference>
<evidence type="ECO:0000259" key="1">
    <source>
        <dbReference type="Pfam" id="PF12866"/>
    </source>
</evidence>
<name>A0A5B8VUG7_9BACT</name>
<proteinExistence type="predicted"/>
<sequence>MGLLFSLFLFVLFSCQLSKVDNFEGPNATISGGIYDNQTGELVEQDIINGMQIEYVEHGYDNPETQYMVVKNNGTYRNDLMFANTYTMHPVRGNFVPTDIQEVVVKGNTELNFKVQPYIRIKNPKIVQSGSKIIATFNLEATVENKIAKIGLFEDPDINVGSTLNKINNIKELPTSADLSQAYSLEIDIASYPDLLIPGKEYYFRIGALIDAPEAKYNYASAILIKIIN</sequence>
<evidence type="ECO:0000313" key="3">
    <source>
        <dbReference type="EMBL" id="QEC74245.1"/>
    </source>
</evidence>
<dbReference type="Pfam" id="PF18003">
    <property type="entry name" value="DUF3823_C"/>
    <property type="match status" value="1"/>
</dbReference>
<keyword evidence="4" id="KW-1185">Reference proteome</keyword>
<accession>A0A5B8VUG7</accession>
<dbReference type="Gene3D" id="2.60.40.1120">
    <property type="entry name" value="Carboxypeptidase-like, regulatory domain"/>
    <property type="match status" value="1"/>
</dbReference>
<evidence type="ECO:0000313" key="4">
    <source>
        <dbReference type="Proteomes" id="UP000321291"/>
    </source>
</evidence>
<dbReference type="Gene3D" id="2.60.40.2060">
    <property type="match status" value="1"/>
</dbReference>
<dbReference type="EMBL" id="CP042434">
    <property type="protein sequence ID" value="QEC74245.1"/>
    <property type="molecule type" value="Genomic_DNA"/>
</dbReference>
<protein>
    <submittedName>
        <fullName evidence="3">DUF3823 domain-containing protein</fullName>
    </submittedName>
</protein>
<dbReference type="OrthoDB" id="642123at2"/>
<evidence type="ECO:0000259" key="2">
    <source>
        <dbReference type="Pfam" id="PF18003"/>
    </source>
</evidence>
<dbReference type="InterPro" id="IPR024278">
    <property type="entry name" value="DUF3823_N"/>
</dbReference>
<dbReference type="InterPro" id="IPR041186">
    <property type="entry name" value="DUF3823_C"/>
</dbReference>
<dbReference type="Proteomes" id="UP000321291">
    <property type="component" value="Chromosome"/>
</dbReference>
<gene>
    <name evidence="3" type="ORF">FSB73_09225</name>
</gene>
<reference evidence="3 4" key="1">
    <citation type="journal article" date="2017" name="Int. J. Syst. Evol. Microbiol.">
        <title>Arachidicoccus ginsenosidivorans sp. nov., with ginsenoside-converting activity isolated from ginseng cultivating soil.</title>
        <authorList>
            <person name="Siddiqi M.Z."/>
            <person name="Aslam Z."/>
            <person name="Im W.T."/>
        </authorList>
    </citation>
    <scope>NUCLEOTIDE SEQUENCE [LARGE SCALE GENOMIC DNA]</scope>
    <source>
        <strain evidence="3 4">Gsoil 809</strain>
    </source>
</reference>
<feature type="domain" description="DUF3823" evidence="1">
    <location>
        <begin position="29"/>
        <end position="116"/>
    </location>
</feature>
<dbReference type="AlphaFoldDB" id="A0A5B8VUG7"/>
<dbReference type="KEGG" id="agi:FSB73_09225"/>